<dbReference type="EMBL" id="FSRA01000001">
    <property type="protein sequence ID" value="SIN76208.1"/>
    <property type="molecule type" value="Genomic_DNA"/>
</dbReference>
<sequence length="367" mass="42331">MDYTSLARRFTSRFPLLSYLGTQINFWIISNIFLGSILHLQALSLEETSHIKTLVSYGQIARVAIMLGFLYGIALGLTDWYLDKRRFYKRLSMGKIILFKTVVSVSLIFLILILIRGAFWRLSMSHKAWSYLFYIMLLYYLAMTMVINFINQVNKKYGPGVLVPLLLGKYRNPREEERIFMFMDLQSSTAIAEQLGHLKYSAFIRDSFMDINQVLLPFNADVYQYVGDEIVVTWRIDEGLKDLSCVRFFFGCEYRFFERMDYYLSNYGVQPRFKAALHMGKVMAVEIGEVKRDIAYHGDTLNTASRIQSVCNDYNKLLLISTYMLEAMGEQRALLRTTPLGMIRLKGKAAEVGIASIEGLDNQTSPV</sequence>
<keyword evidence="4" id="KW-1185">Reference proteome</keyword>
<dbReference type="Pfam" id="PF00211">
    <property type="entry name" value="Guanylate_cyc"/>
    <property type="match status" value="1"/>
</dbReference>
<dbReference type="RefSeq" id="WP_074238359.1">
    <property type="nucleotide sequence ID" value="NZ_FSRA01000001.1"/>
</dbReference>
<feature type="transmembrane region" description="Helical" evidence="1">
    <location>
        <begin position="97"/>
        <end position="119"/>
    </location>
</feature>
<proteinExistence type="predicted"/>
<keyword evidence="1" id="KW-1133">Transmembrane helix</keyword>
<gene>
    <name evidence="3" type="ORF">SAMN04488055_1198</name>
</gene>
<protein>
    <submittedName>
        <fullName evidence="3">Adenylate cyclase</fullName>
    </submittedName>
</protein>
<feature type="transmembrane region" description="Helical" evidence="1">
    <location>
        <begin position="131"/>
        <end position="150"/>
    </location>
</feature>
<keyword evidence="1" id="KW-0472">Membrane</keyword>
<dbReference type="PROSITE" id="PS50125">
    <property type="entry name" value="GUANYLATE_CYCLASE_2"/>
    <property type="match status" value="1"/>
</dbReference>
<accession>A0A1N6DZK7</accession>
<dbReference type="AlphaFoldDB" id="A0A1N6DZK7"/>
<dbReference type="GO" id="GO:0009190">
    <property type="term" value="P:cyclic nucleotide biosynthetic process"/>
    <property type="evidence" value="ECO:0007669"/>
    <property type="project" value="InterPro"/>
</dbReference>
<evidence type="ECO:0000256" key="1">
    <source>
        <dbReference type="SAM" id="Phobius"/>
    </source>
</evidence>
<dbReference type="GO" id="GO:0035556">
    <property type="term" value="P:intracellular signal transduction"/>
    <property type="evidence" value="ECO:0007669"/>
    <property type="project" value="InterPro"/>
</dbReference>
<feature type="domain" description="Guanylate cyclase" evidence="2">
    <location>
        <begin position="179"/>
        <end position="308"/>
    </location>
</feature>
<feature type="transmembrane region" description="Helical" evidence="1">
    <location>
        <begin position="16"/>
        <end position="40"/>
    </location>
</feature>
<dbReference type="SUPFAM" id="SSF55073">
    <property type="entry name" value="Nucleotide cyclase"/>
    <property type="match status" value="1"/>
</dbReference>
<dbReference type="STRING" id="536979.SAMN04488055_1198"/>
<evidence type="ECO:0000313" key="3">
    <source>
        <dbReference type="EMBL" id="SIN76208.1"/>
    </source>
</evidence>
<keyword evidence="1" id="KW-0812">Transmembrane</keyword>
<dbReference type="OrthoDB" id="9768499at2"/>
<dbReference type="InterPro" id="IPR029787">
    <property type="entry name" value="Nucleotide_cyclase"/>
</dbReference>
<dbReference type="PANTHER" id="PTHR43081">
    <property type="entry name" value="ADENYLATE CYCLASE, TERMINAL-DIFFERENTIATION SPECIFIC-RELATED"/>
    <property type="match status" value="1"/>
</dbReference>
<dbReference type="CDD" id="cd07302">
    <property type="entry name" value="CHD"/>
    <property type="match status" value="1"/>
</dbReference>
<dbReference type="InterPro" id="IPR001054">
    <property type="entry name" value="A/G_cyclase"/>
</dbReference>
<feature type="transmembrane region" description="Helical" evidence="1">
    <location>
        <begin position="60"/>
        <end position="77"/>
    </location>
</feature>
<evidence type="ECO:0000259" key="2">
    <source>
        <dbReference type="PROSITE" id="PS50125"/>
    </source>
</evidence>
<organism evidence="3 4">
    <name type="scientific">Chitinophaga niabensis</name>
    <dbReference type="NCBI Taxonomy" id="536979"/>
    <lineage>
        <taxon>Bacteria</taxon>
        <taxon>Pseudomonadati</taxon>
        <taxon>Bacteroidota</taxon>
        <taxon>Chitinophagia</taxon>
        <taxon>Chitinophagales</taxon>
        <taxon>Chitinophagaceae</taxon>
        <taxon>Chitinophaga</taxon>
    </lineage>
</organism>
<dbReference type="GO" id="GO:0004016">
    <property type="term" value="F:adenylate cyclase activity"/>
    <property type="evidence" value="ECO:0007669"/>
    <property type="project" value="UniProtKB-ARBA"/>
</dbReference>
<dbReference type="Gene3D" id="3.30.70.1230">
    <property type="entry name" value="Nucleotide cyclase"/>
    <property type="match status" value="1"/>
</dbReference>
<dbReference type="InterPro" id="IPR050697">
    <property type="entry name" value="Adenylyl/Guanylyl_Cyclase_3/4"/>
</dbReference>
<dbReference type="Proteomes" id="UP000185003">
    <property type="component" value="Unassembled WGS sequence"/>
</dbReference>
<evidence type="ECO:0000313" key="4">
    <source>
        <dbReference type="Proteomes" id="UP000185003"/>
    </source>
</evidence>
<name>A0A1N6DZK7_9BACT</name>
<dbReference type="PANTHER" id="PTHR43081:SF1">
    <property type="entry name" value="ADENYLATE CYCLASE, TERMINAL-DIFFERENTIATION SPECIFIC"/>
    <property type="match status" value="1"/>
</dbReference>
<reference evidence="3 4" key="1">
    <citation type="submission" date="2016-11" db="EMBL/GenBank/DDBJ databases">
        <authorList>
            <person name="Jaros S."/>
            <person name="Januszkiewicz K."/>
            <person name="Wedrychowicz H."/>
        </authorList>
    </citation>
    <scope>NUCLEOTIDE SEQUENCE [LARGE SCALE GENOMIC DNA]</scope>
    <source>
        <strain evidence="3 4">DSM 24787</strain>
    </source>
</reference>